<sequence>KDFGGSRYAFFRCIMGISEWENHYPHIYWGL</sequence>
<comment type="caution">
    <text evidence="1">The sequence shown here is derived from an EMBL/GenBank/DDBJ whole genome shotgun (WGS) entry which is preliminary data.</text>
</comment>
<dbReference type="AlphaFoldDB" id="X1CBE2"/>
<feature type="non-terminal residue" evidence="1">
    <location>
        <position position="1"/>
    </location>
</feature>
<accession>X1CBE2</accession>
<reference evidence="1" key="1">
    <citation type="journal article" date="2014" name="Front. Microbiol.">
        <title>High frequency of phylogenetically diverse reductive dehalogenase-homologous genes in deep subseafloor sedimentary metagenomes.</title>
        <authorList>
            <person name="Kawai M."/>
            <person name="Futagami T."/>
            <person name="Toyoda A."/>
            <person name="Takaki Y."/>
            <person name="Nishi S."/>
            <person name="Hori S."/>
            <person name="Arai W."/>
            <person name="Tsubouchi T."/>
            <person name="Morono Y."/>
            <person name="Uchiyama I."/>
            <person name="Ito T."/>
            <person name="Fujiyama A."/>
            <person name="Inagaki F."/>
            <person name="Takami H."/>
        </authorList>
    </citation>
    <scope>NUCLEOTIDE SEQUENCE</scope>
    <source>
        <strain evidence="1">Expedition CK06-06</strain>
    </source>
</reference>
<proteinExistence type="predicted"/>
<protein>
    <submittedName>
        <fullName evidence="1">Uncharacterized protein</fullName>
    </submittedName>
</protein>
<dbReference type="EMBL" id="BART01037045">
    <property type="protein sequence ID" value="GAH05476.1"/>
    <property type="molecule type" value="Genomic_DNA"/>
</dbReference>
<organism evidence="1">
    <name type="scientific">marine sediment metagenome</name>
    <dbReference type="NCBI Taxonomy" id="412755"/>
    <lineage>
        <taxon>unclassified sequences</taxon>
        <taxon>metagenomes</taxon>
        <taxon>ecological metagenomes</taxon>
    </lineage>
</organism>
<gene>
    <name evidence="1" type="ORF">S01H4_62175</name>
</gene>
<evidence type="ECO:0000313" key="1">
    <source>
        <dbReference type="EMBL" id="GAH05476.1"/>
    </source>
</evidence>
<name>X1CBE2_9ZZZZ</name>